<evidence type="ECO:0000313" key="8">
    <source>
        <dbReference type="EMBL" id="KAJ8276176.1"/>
    </source>
</evidence>
<evidence type="ECO:0000256" key="5">
    <source>
        <dbReference type="SAM" id="Coils"/>
    </source>
</evidence>
<dbReference type="Gene3D" id="6.10.250.3120">
    <property type="match status" value="1"/>
</dbReference>
<keyword evidence="4" id="KW-0206">Cytoskeleton</keyword>
<evidence type="ECO:0000256" key="6">
    <source>
        <dbReference type="SAM" id="MobiDB-lite"/>
    </source>
</evidence>
<dbReference type="PROSITE" id="PS51307">
    <property type="entry name" value="ASD2"/>
    <property type="match status" value="1"/>
</dbReference>
<feature type="compositionally biased region" description="Polar residues" evidence="6">
    <location>
        <begin position="211"/>
        <end position="222"/>
    </location>
</feature>
<dbReference type="PANTHER" id="PTHR15012:SF35">
    <property type="entry name" value="PROTEIN SHROOM4"/>
    <property type="match status" value="1"/>
</dbReference>
<dbReference type="GO" id="GO:0016324">
    <property type="term" value="C:apical plasma membrane"/>
    <property type="evidence" value="ECO:0007669"/>
    <property type="project" value="TreeGrafter"/>
</dbReference>
<feature type="compositionally biased region" description="Polar residues" evidence="6">
    <location>
        <begin position="344"/>
        <end position="353"/>
    </location>
</feature>
<feature type="region of interest" description="Disordered" evidence="6">
    <location>
        <begin position="497"/>
        <end position="574"/>
    </location>
</feature>
<gene>
    <name evidence="8" type="ORF">COCON_G00079280</name>
</gene>
<keyword evidence="9" id="KW-1185">Reference proteome</keyword>
<feature type="compositionally biased region" description="Low complexity" evidence="6">
    <location>
        <begin position="223"/>
        <end position="234"/>
    </location>
</feature>
<feature type="region of interest" description="Disordered" evidence="6">
    <location>
        <begin position="261"/>
        <end position="286"/>
    </location>
</feature>
<feature type="region of interest" description="Disordered" evidence="6">
    <location>
        <begin position="314"/>
        <end position="364"/>
    </location>
</feature>
<dbReference type="PANTHER" id="PTHR15012">
    <property type="entry name" value="APICAL PROTEIN/SHROOM-RELATED"/>
    <property type="match status" value="1"/>
</dbReference>
<comment type="subcellular location">
    <subcellularLocation>
        <location evidence="1">Cytoplasm</location>
        <location evidence="1">Cytoskeleton</location>
    </subcellularLocation>
</comment>
<evidence type="ECO:0000313" key="9">
    <source>
        <dbReference type="Proteomes" id="UP001152803"/>
    </source>
</evidence>
<dbReference type="OrthoDB" id="8954231at2759"/>
<evidence type="ECO:0000256" key="4">
    <source>
        <dbReference type="ARBA" id="ARBA00023212"/>
    </source>
</evidence>
<dbReference type="AlphaFoldDB" id="A0A9Q1DPG3"/>
<sequence>MEFAASYRVNTVEPAISTRQHKPHRGSQHQSSRWASDSELDRGRGSGGYRALHQDYSQFYRENRSASCPPAPKHRAPSPPCLPGTEAWARGQRCRTPEQLLTAPLGVLGTDAVRPGDWSHSSRGRSGASGWNNHFGPSAGTHSGREGGKGCETPKPLPKPCLPPLEHASTSSRPKECAGPNPDYEIRERETQLSAPQREEDECGGPVGINASKTTNAHQGQRSPPASTTPALPTQISPATRETALPGRAYRWRWTPEHKLQPELKPESRRVKRHPSPGSDESDIPPFAERMRFFEETSRSRSVSHLPGLVCRAQRPKVHPTNHRRYSDQDTDLYCPPEGGEPSNPEQNCSSSAHKPEDPKLGLNVDMQSSKSLCDSSTFCPVTALGPQDQCEQQQEISSISSTPAEVELRRENEQTQPNRKFSPTQRDQRCTGDLQTAEGALTPDCQSLWDASEAPERLLACSMEVEAEQSQEQVAASSENKTGVCERLKRCAAPHRGGIVESNEPPRRKRDPPPRPPPPNWAQFRHRRASCHNLLSSPPSPPPSLSRRESPLHPLPCPEVSRQRSHSFPLRDGGECLLHGPTLTPGPTVPQNPTLMHRVFRPVVPPAEQNPPLRYPTLPFDAMRLTDMRIAPQPQPRFYALKGSPVTRDDRRDALKQQMEAERERRPTSDTQHRLEAPVYSVQYSSEVPVGENGSVLKGHLPEPYFTMTCGPQRRTSGGNPKPETTPTHNAVAAGRGMPLETDIDQFLEEQRVRCLSRPTAVLETDIDSLPEIQASPSAIWSAHGGSLVDLLLEGGSGACRRTDLMGELLQHSGEGWEGRESWKSGGSIMGLGSDAVRSSHPTWGPRYSSSSYYSTSSAGDQLLSQARELPGRKEEEEDEELSYKKQQLIERLRRKLGVLREAQRGLQEDVRANARLGEEVEALLQAVCRPSEVDRFRMVTGDLEKVLSLLLSLSCRLLRTEAALEDLSAENHHTRLPLLEKKQQLLAQLTEARELKEHVDGRQRAVCKALGGSLTPEQLRDYSHFLRMKAALLVEQRQLEDRIRLLEEQLQALRESLPSGNSPPSGLGYY</sequence>
<feature type="region of interest" description="Disordered" evidence="6">
    <location>
        <begin position="639"/>
        <end position="673"/>
    </location>
</feature>
<name>A0A9Q1DPG3_CONCO</name>
<reference evidence="8" key="1">
    <citation type="journal article" date="2023" name="Science">
        <title>Genome structures resolve the early diversification of teleost fishes.</title>
        <authorList>
            <person name="Parey E."/>
            <person name="Louis A."/>
            <person name="Montfort J."/>
            <person name="Bouchez O."/>
            <person name="Roques C."/>
            <person name="Iampietro C."/>
            <person name="Lluch J."/>
            <person name="Castinel A."/>
            <person name="Donnadieu C."/>
            <person name="Desvignes T."/>
            <person name="Floi Bucao C."/>
            <person name="Jouanno E."/>
            <person name="Wen M."/>
            <person name="Mejri S."/>
            <person name="Dirks R."/>
            <person name="Jansen H."/>
            <person name="Henkel C."/>
            <person name="Chen W.J."/>
            <person name="Zahm M."/>
            <person name="Cabau C."/>
            <person name="Klopp C."/>
            <person name="Thompson A.W."/>
            <person name="Robinson-Rechavi M."/>
            <person name="Braasch I."/>
            <person name="Lecointre G."/>
            <person name="Bobe J."/>
            <person name="Postlethwait J.H."/>
            <person name="Berthelot C."/>
            <person name="Roest Crollius H."/>
            <person name="Guiguen Y."/>
        </authorList>
    </citation>
    <scope>NUCLEOTIDE SEQUENCE</scope>
    <source>
        <strain evidence="8">Concon-B</strain>
    </source>
</reference>
<feature type="compositionally biased region" description="Low complexity" evidence="6">
    <location>
        <begin position="119"/>
        <end position="130"/>
    </location>
</feature>
<dbReference type="GO" id="GO:0007015">
    <property type="term" value="P:actin filament organization"/>
    <property type="evidence" value="ECO:0007669"/>
    <property type="project" value="TreeGrafter"/>
</dbReference>
<feature type="domain" description="ASD2" evidence="7">
    <location>
        <begin position="754"/>
        <end position="1060"/>
    </location>
</feature>
<feature type="compositionally biased region" description="Polar residues" evidence="6">
    <location>
        <begin position="415"/>
        <end position="426"/>
    </location>
</feature>
<organism evidence="8 9">
    <name type="scientific">Conger conger</name>
    <name type="common">Conger eel</name>
    <name type="synonym">Muraena conger</name>
    <dbReference type="NCBI Taxonomy" id="82655"/>
    <lineage>
        <taxon>Eukaryota</taxon>
        <taxon>Metazoa</taxon>
        <taxon>Chordata</taxon>
        <taxon>Craniata</taxon>
        <taxon>Vertebrata</taxon>
        <taxon>Euteleostomi</taxon>
        <taxon>Actinopterygii</taxon>
        <taxon>Neopterygii</taxon>
        <taxon>Teleostei</taxon>
        <taxon>Anguilliformes</taxon>
        <taxon>Congridae</taxon>
        <taxon>Conger</taxon>
    </lineage>
</organism>
<feature type="region of interest" description="Disordered" evidence="6">
    <location>
        <begin position="1"/>
        <end position="87"/>
    </location>
</feature>
<dbReference type="GO" id="GO:0051015">
    <property type="term" value="F:actin filament binding"/>
    <property type="evidence" value="ECO:0007669"/>
    <property type="project" value="InterPro"/>
</dbReference>
<feature type="compositionally biased region" description="Low complexity" evidence="6">
    <location>
        <begin position="391"/>
        <end position="402"/>
    </location>
</feature>
<dbReference type="EMBL" id="JAFJMO010000005">
    <property type="protein sequence ID" value="KAJ8276176.1"/>
    <property type="molecule type" value="Genomic_DNA"/>
</dbReference>
<feature type="compositionally biased region" description="Basic residues" evidence="6">
    <location>
        <begin position="314"/>
        <end position="324"/>
    </location>
</feature>
<comment type="caution">
    <text evidence="8">The sequence shown here is derived from an EMBL/GenBank/DDBJ whole genome shotgun (WGS) entry which is preliminary data.</text>
</comment>
<dbReference type="InterPro" id="IPR027685">
    <property type="entry name" value="Shroom_fam"/>
</dbReference>
<feature type="region of interest" description="Disordered" evidence="6">
    <location>
        <begin position="115"/>
        <end position="244"/>
    </location>
</feature>
<evidence type="ECO:0000256" key="2">
    <source>
        <dbReference type="ARBA" id="ARBA00006469"/>
    </source>
</evidence>
<comment type="similarity">
    <text evidence="2">Belongs to the shroom family.</text>
</comment>
<feature type="region of interest" description="Disordered" evidence="6">
    <location>
        <begin position="391"/>
        <end position="432"/>
    </location>
</feature>
<proteinExistence type="inferred from homology"/>
<evidence type="ECO:0000256" key="1">
    <source>
        <dbReference type="ARBA" id="ARBA00004245"/>
    </source>
</evidence>
<dbReference type="GO" id="GO:0030864">
    <property type="term" value="C:cortical actin cytoskeleton"/>
    <property type="evidence" value="ECO:0007669"/>
    <property type="project" value="TreeGrafter"/>
</dbReference>
<evidence type="ECO:0000259" key="7">
    <source>
        <dbReference type="PROSITE" id="PS51307"/>
    </source>
</evidence>
<keyword evidence="3" id="KW-0963">Cytoplasm</keyword>
<feature type="coiled-coil region" evidence="5">
    <location>
        <begin position="1031"/>
        <end position="1058"/>
    </location>
</feature>
<dbReference type="GO" id="GO:0005912">
    <property type="term" value="C:adherens junction"/>
    <property type="evidence" value="ECO:0007669"/>
    <property type="project" value="TreeGrafter"/>
</dbReference>
<evidence type="ECO:0000256" key="3">
    <source>
        <dbReference type="ARBA" id="ARBA00022490"/>
    </source>
</evidence>
<protein>
    <recommendedName>
        <fullName evidence="7">ASD2 domain-containing protein</fullName>
    </recommendedName>
</protein>
<dbReference type="InterPro" id="IPR014799">
    <property type="entry name" value="ASD2_dom"/>
</dbReference>
<dbReference type="Proteomes" id="UP001152803">
    <property type="component" value="Unassembled WGS sequence"/>
</dbReference>
<feature type="compositionally biased region" description="Basic and acidic residues" evidence="6">
    <location>
        <begin position="648"/>
        <end position="673"/>
    </location>
</feature>
<dbReference type="Pfam" id="PF08687">
    <property type="entry name" value="ASD2"/>
    <property type="match status" value="1"/>
</dbReference>
<keyword evidence="5" id="KW-0175">Coiled coil</keyword>
<dbReference type="GO" id="GO:0043296">
    <property type="term" value="C:apical junction complex"/>
    <property type="evidence" value="ECO:0007669"/>
    <property type="project" value="TreeGrafter"/>
</dbReference>
<accession>A0A9Q1DPG3</accession>